<evidence type="ECO:0000313" key="3">
    <source>
        <dbReference type="Proteomes" id="UP001596023"/>
    </source>
</evidence>
<keyword evidence="1" id="KW-0472">Membrane</keyword>
<protein>
    <submittedName>
        <fullName evidence="2">Uncharacterized protein</fullName>
    </submittedName>
</protein>
<dbReference type="RefSeq" id="WP_379999297.1">
    <property type="nucleotide sequence ID" value="NZ_JBHSGN010000117.1"/>
</dbReference>
<reference evidence="3" key="1">
    <citation type="journal article" date="2019" name="Int. J. Syst. Evol. Microbiol.">
        <title>The Global Catalogue of Microorganisms (GCM) 10K type strain sequencing project: providing services to taxonomists for standard genome sequencing and annotation.</title>
        <authorList>
            <consortium name="The Broad Institute Genomics Platform"/>
            <consortium name="The Broad Institute Genome Sequencing Center for Infectious Disease"/>
            <person name="Wu L."/>
            <person name="Ma J."/>
        </authorList>
    </citation>
    <scope>NUCLEOTIDE SEQUENCE [LARGE SCALE GENOMIC DNA]</scope>
    <source>
        <strain evidence="3">CCUG 66188</strain>
    </source>
</reference>
<evidence type="ECO:0000256" key="1">
    <source>
        <dbReference type="SAM" id="Phobius"/>
    </source>
</evidence>
<dbReference type="EMBL" id="JBHSGN010000117">
    <property type="protein sequence ID" value="MFC4675763.1"/>
    <property type="molecule type" value="Genomic_DNA"/>
</dbReference>
<name>A0ABV9L0C9_9BACT</name>
<feature type="transmembrane region" description="Helical" evidence="1">
    <location>
        <begin position="108"/>
        <end position="126"/>
    </location>
</feature>
<sequence>MEDLVKRLQTEVGLTEEEAIKSISVVKDYMDKEGLDIDWEKFFKGKSEDFIEKARLLFANVSKQTQSYTDKIVDKVDSFADKAKKSAQDLARKQQTSSVRNSRTQIKAWLLQLFILPFLFCGLFGVQSVQY</sequence>
<keyword evidence="1" id="KW-0812">Transmembrane</keyword>
<organism evidence="2 3">
    <name type="scientific">Dysgonomonas termitidis</name>
    <dbReference type="NCBI Taxonomy" id="1516126"/>
    <lineage>
        <taxon>Bacteria</taxon>
        <taxon>Pseudomonadati</taxon>
        <taxon>Bacteroidota</taxon>
        <taxon>Bacteroidia</taxon>
        <taxon>Bacteroidales</taxon>
        <taxon>Dysgonomonadaceae</taxon>
        <taxon>Dysgonomonas</taxon>
    </lineage>
</organism>
<keyword evidence="1" id="KW-1133">Transmembrane helix</keyword>
<evidence type="ECO:0000313" key="2">
    <source>
        <dbReference type="EMBL" id="MFC4675763.1"/>
    </source>
</evidence>
<gene>
    <name evidence="2" type="ORF">ACFO6W_18920</name>
</gene>
<accession>A0ABV9L0C9</accession>
<keyword evidence="3" id="KW-1185">Reference proteome</keyword>
<dbReference type="Proteomes" id="UP001596023">
    <property type="component" value="Unassembled WGS sequence"/>
</dbReference>
<proteinExistence type="predicted"/>
<comment type="caution">
    <text evidence="2">The sequence shown here is derived from an EMBL/GenBank/DDBJ whole genome shotgun (WGS) entry which is preliminary data.</text>
</comment>